<keyword evidence="5 10" id="KW-0145">Chemotaxis</keyword>
<proteinExistence type="inferred from homology"/>
<keyword evidence="4" id="KW-1003">Cell membrane</keyword>
<comment type="function">
    <text evidence="1 10">Controls the rotational direction of flagella during chemotaxis.</text>
</comment>
<dbReference type="EMBL" id="LAQU01000005">
    <property type="protein sequence ID" value="KKB64204.1"/>
    <property type="molecule type" value="Genomic_DNA"/>
</dbReference>
<keyword evidence="9 10" id="KW-0472">Membrane</keyword>
<evidence type="ECO:0000313" key="12">
    <source>
        <dbReference type="Proteomes" id="UP000033618"/>
    </source>
</evidence>
<evidence type="ECO:0000256" key="5">
    <source>
        <dbReference type="ARBA" id="ARBA00022500"/>
    </source>
</evidence>
<comment type="similarity">
    <text evidence="3 10">Belongs to the FliL family.</text>
</comment>
<dbReference type="GO" id="GO:0005886">
    <property type="term" value="C:plasma membrane"/>
    <property type="evidence" value="ECO:0007669"/>
    <property type="project" value="UniProtKB-SubCell"/>
</dbReference>
<comment type="subcellular location">
    <subcellularLocation>
        <location evidence="10">Cell inner membrane</location>
    </subcellularLocation>
    <subcellularLocation>
        <location evidence="2">Cell membrane</location>
        <topology evidence="2">Single-pass membrane protein</topology>
    </subcellularLocation>
</comment>
<keyword evidence="10" id="KW-0997">Cell inner membrane</keyword>
<comment type="caution">
    <text evidence="11">The sequence shown here is derived from an EMBL/GenBank/DDBJ whole genome shotgun (WGS) entry which is preliminary data.</text>
</comment>
<evidence type="ECO:0000256" key="6">
    <source>
        <dbReference type="ARBA" id="ARBA00022692"/>
    </source>
</evidence>
<evidence type="ECO:0000256" key="1">
    <source>
        <dbReference type="ARBA" id="ARBA00002254"/>
    </source>
</evidence>
<keyword evidence="12" id="KW-1185">Reference proteome</keyword>
<dbReference type="NCBIfam" id="NF005435">
    <property type="entry name" value="PRK07021.1"/>
    <property type="match status" value="1"/>
</dbReference>
<dbReference type="PANTHER" id="PTHR35091:SF2">
    <property type="entry name" value="FLAGELLAR PROTEIN FLIL"/>
    <property type="match status" value="1"/>
</dbReference>
<dbReference type="GO" id="GO:0009425">
    <property type="term" value="C:bacterial-type flagellum basal body"/>
    <property type="evidence" value="ECO:0007669"/>
    <property type="project" value="InterPro"/>
</dbReference>
<feature type="transmembrane region" description="Helical" evidence="10">
    <location>
        <begin position="20"/>
        <end position="42"/>
    </location>
</feature>
<accession>A0A0F5K2W3</accession>
<dbReference type="GO" id="GO:0071978">
    <property type="term" value="P:bacterial-type flagellum-dependent swarming motility"/>
    <property type="evidence" value="ECO:0007669"/>
    <property type="project" value="TreeGrafter"/>
</dbReference>
<dbReference type="Pfam" id="PF03748">
    <property type="entry name" value="FliL"/>
    <property type="match status" value="1"/>
</dbReference>
<organism evidence="11 12">
    <name type="scientific">Robbsia andropogonis</name>
    <dbReference type="NCBI Taxonomy" id="28092"/>
    <lineage>
        <taxon>Bacteria</taxon>
        <taxon>Pseudomonadati</taxon>
        <taxon>Pseudomonadota</taxon>
        <taxon>Betaproteobacteria</taxon>
        <taxon>Burkholderiales</taxon>
        <taxon>Burkholderiaceae</taxon>
        <taxon>Robbsia</taxon>
    </lineage>
</organism>
<dbReference type="AlphaFoldDB" id="A0A0F5K2W3"/>
<dbReference type="PANTHER" id="PTHR35091">
    <property type="entry name" value="FLAGELLAR PROTEIN FLIL"/>
    <property type="match status" value="1"/>
</dbReference>
<evidence type="ECO:0000256" key="8">
    <source>
        <dbReference type="ARBA" id="ARBA00022989"/>
    </source>
</evidence>
<evidence type="ECO:0000256" key="2">
    <source>
        <dbReference type="ARBA" id="ARBA00004162"/>
    </source>
</evidence>
<evidence type="ECO:0000313" key="11">
    <source>
        <dbReference type="EMBL" id="KKB64204.1"/>
    </source>
</evidence>
<dbReference type="PATRIC" id="fig|28092.6.peg.1610"/>
<dbReference type="GO" id="GO:0006935">
    <property type="term" value="P:chemotaxis"/>
    <property type="evidence" value="ECO:0007669"/>
    <property type="project" value="UniProtKB-KW"/>
</dbReference>
<evidence type="ECO:0000256" key="3">
    <source>
        <dbReference type="ARBA" id="ARBA00008281"/>
    </source>
</evidence>
<evidence type="ECO:0000256" key="7">
    <source>
        <dbReference type="ARBA" id="ARBA00022779"/>
    </source>
</evidence>
<keyword evidence="6 10" id="KW-0812">Transmembrane</keyword>
<dbReference type="RefSeq" id="WP_036010690.1">
    <property type="nucleotide sequence ID" value="NZ_CADFGU010000003.1"/>
</dbReference>
<protein>
    <recommendedName>
        <fullName evidence="10">Flagellar protein FliL</fullName>
    </recommendedName>
</protein>
<dbReference type="OrthoDB" id="5297029at2"/>
<evidence type="ECO:0000256" key="10">
    <source>
        <dbReference type="RuleBase" id="RU364125"/>
    </source>
</evidence>
<sequence length="162" mass="17331">MSSSAAQGGKEVKTGKSKLVPILIVLIVLLLAGGGGGGYFLYKRSSQPAVPVVPPPVFFALDPFTVNLATDPDSDGSDHYLHLGLTLKIGSADEEHKLTEYLPEIRSHILLLLSSKKPSDLATVAGKQKLSDELRTTIEKTFDHDSHAPKVSGVLLTDFVIQ</sequence>
<dbReference type="InterPro" id="IPR005503">
    <property type="entry name" value="FliL"/>
</dbReference>
<reference evidence="11 12" key="1">
    <citation type="submission" date="2015-03" db="EMBL/GenBank/DDBJ databases">
        <title>Draft Genome Sequence of Burkholderia andropogonis type strain ICMP2807, isolated from Sorghum bicolor.</title>
        <authorList>
            <person name="Lopes-Santos L."/>
            <person name="Castro D.B."/>
            <person name="Ottoboni L.M."/>
            <person name="Park D."/>
            <person name="Weirc B.S."/>
            <person name="Destefano S.A."/>
        </authorList>
    </citation>
    <scope>NUCLEOTIDE SEQUENCE [LARGE SCALE GENOMIC DNA]</scope>
    <source>
        <strain evidence="11 12">ICMP2807</strain>
    </source>
</reference>
<evidence type="ECO:0000256" key="9">
    <source>
        <dbReference type="ARBA" id="ARBA00023136"/>
    </source>
</evidence>
<keyword evidence="8 10" id="KW-1133">Transmembrane helix</keyword>
<gene>
    <name evidence="11" type="ORF">WM40_06815</name>
</gene>
<evidence type="ECO:0000256" key="4">
    <source>
        <dbReference type="ARBA" id="ARBA00022475"/>
    </source>
</evidence>
<dbReference type="Proteomes" id="UP000033618">
    <property type="component" value="Unassembled WGS sequence"/>
</dbReference>
<name>A0A0F5K2W3_9BURK</name>
<dbReference type="STRING" id="28092.WM40_06815"/>
<keyword evidence="7 10" id="KW-0283">Flagellar rotation</keyword>